<feature type="transmembrane region" description="Helical" evidence="1">
    <location>
        <begin position="88"/>
        <end position="110"/>
    </location>
</feature>
<reference evidence="3" key="2">
    <citation type="submission" date="2023-01" db="EMBL/GenBank/DDBJ databases">
        <title>Draft genome sequence of Litoribrevibacter albus strain NBRC 110071.</title>
        <authorList>
            <person name="Sun Q."/>
            <person name="Mori K."/>
        </authorList>
    </citation>
    <scope>NUCLEOTIDE SEQUENCE</scope>
    <source>
        <strain evidence="3">NBRC 110071</strain>
    </source>
</reference>
<evidence type="ECO:0000256" key="1">
    <source>
        <dbReference type="SAM" id="Phobius"/>
    </source>
</evidence>
<protein>
    <recommendedName>
        <fullName evidence="2">Fatty acid hydroxylase domain-containing protein</fullName>
    </recommendedName>
</protein>
<dbReference type="InterPro" id="IPR006694">
    <property type="entry name" value="Fatty_acid_hydroxylase"/>
</dbReference>
<name>A0AA37W5B8_9GAMM</name>
<organism evidence="3 4">
    <name type="scientific">Litoribrevibacter albus</name>
    <dbReference type="NCBI Taxonomy" id="1473156"/>
    <lineage>
        <taxon>Bacteria</taxon>
        <taxon>Pseudomonadati</taxon>
        <taxon>Pseudomonadota</taxon>
        <taxon>Gammaproteobacteria</taxon>
        <taxon>Oceanospirillales</taxon>
        <taxon>Oceanospirillaceae</taxon>
        <taxon>Litoribrevibacter</taxon>
    </lineage>
</organism>
<dbReference type="GO" id="GO:0005506">
    <property type="term" value="F:iron ion binding"/>
    <property type="evidence" value="ECO:0007669"/>
    <property type="project" value="InterPro"/>
</dbReference>
<gene>
    <name evidence="3" type="ORF">GCM10007876_09080</name>
</gene>
<proteinExistence type="predicted"/>
<evidence type="ECO:0000259" key="2">
    <source>
        <dbReference type="Pfam" id="PF04116"/>
    </source>
</evidence>
<dbReference type="Pfam" id="PF04116">
    <property type="entry name" value="FA_hydroxylase"/>
    <property type="match status" value="1"/>
</dbReference>
<keyword evidence="1" id="KW-1133">Transmembrane helix</keyword>
<feature type="domain" description="Fatty acid hydroxylase" evidence="2">
    <location>
        <begin position="33"/>
        <end position="186"/>
    </location>
</feature>
<sequence length="207" mass="24432">MGFVALVGVTFIYHQFSRVESFNWQHGLGLIGTLMLWNFIEYFVHIQLGHKKKKLSAMFYKRHTGDHHTFFTEQLLVPQSHKDWRVTLFPAWLVLVTGLISVGIGHIIALFSAPEWGYVFSAGLMMGYLAYEFFHFCDHLPDNHLLVQLPWIGHMRQLHRLHHRRELMQTKNFNLTFPLADWVMGTFYWESPKTYTKEAMQNKYSAK</sequence>
<keyword evidence="1" id="KW-0472">Membrane</keyword>
<dbReference type="AlphaFoldDB" id="A0AA37W5B8"/>
<dbReference type="GO" id="GO:0008610">
    <property type="term" value="P:lipid biosynthetic process"/>
    <property type="evidence" value="ECO:0007669"/>
    <property type="project" value="InterPro"/>
</dbReference>
<dbReference type="GO" id="GO:0016491">
    <property type="term" value="F:oxidoreductase activity"/>
    <property type="evidence" value="ECO:0007669"/>
    <property type="project" value="InterPro"/>
</dbReference>
<dbReference type="Proteomes" id="UP001161389">
    <property type="component" value="Unassembled WGS sequence"/>
</dbReference>
<evidence type="ECO:0000313" key="3">
    <source>
        <dbReference type="EMBL" id="GLQ30430.1"/>
    </source>
</evidence>
<evidence type="ECO:0000313" key="4">
    <source>
        <dbReference type="Proteomes" id="UP001161389"/>
    </source>
</evidence>
<dbReference type="EMBL" id="BSNM01000003">
    <property type="protein sequence ID" value="GLQ30430.1"/>
    <property type="molecule type" value="Genomic_DNA"/>
</dbReference>
<keyword evidence="4" id="KW-1185">Reference proteome</keyword>
<comment type="caution">
    <text evidence="3">The sequence shown here is derived from an EMBL/GenBank/DDBJ whole genome shotgun (WGS) entry which is preliminary data.</text>
</comment>
<feature type="transmembrane region" description="Helical" evidence="1">
    <location>
        <begin position="116"/>
        <end position="134"/>
    </location>
</feature>
<feature type="transmembrane region" description="Helical" evidence="1">
    <location>
        <begin position="24"/>
        <end position="44"/>
    </location>
</feature>
<keyword evidence="1" id="KW-0812">Transmembrane</keyword>
<accession>A0AA37W5B8</accession>
<reference evidence="3" key="1">
    <citation type="journal article" date="2014" name="Int. J. Syst. Evol. Microbiol.">
        <title>Complete genome sequence of Corynebacterium casei LMG S-19264T (=DSM 44701T), isolated from a smear-ripened cheese.</title>
        <authorList>
            <consortium name="US DOE Joint Genome Institute (JGI-PGF)"/>
            <person name="Walter F."/>
            <person name="Albersmeier A."/>
            <person name="Kalinowski J."/>
            <person name="Ruckert C."/>
        </authorList>
    </citation>
    <scope>NUCLEOTIDE SEQUENCE</scope>
    <source>
        <strain evidence="3">NBRC 110071</strain>
    </source>
</reference>